<dbReference type="Proteomes" id="UP000539111">
    <property type="component" value="Unassembled WGS sequence"/>
</dbReference>
<dbReference type="EMBL" id="JACBZP010000001">
    <property type="protein sequence ID" value="NYI66079.1"/>
    <property type="molecule type" value="Genomic_DNA"/>
</dbReference>
<reference evidence="1 2" key="1">
    <citation type="submission" date="2020-07" db="EMBL/GenBank/DDBJ databases">
        <title>Sequencing the genomes of 1000 actinobacteria strains.</title>
        <authorList>
            <person name="Klenk H.-P."/>
        </authorList>
    </citation>
    <scope>NUCLEOTIDE SEQUENCE [LARGE SCALE GENOMIC DNA]</scope>
    <source>
        <strain evidence="1 2">DSM 26341</strain>
    </source>
</reference>
<keyword evidence="2" id="KW-1185">Reference proteome</keyword>
<name>A0A7Z0A7W9_9MICO</name>
<evidence type="ECO:0000313" key="2">
    <source>
        <dbReference type="Proteomes" id="UP000539111"/>
    </source>
</evidence>
<organism evidence="1 2">
    <name type="scientific">Spelaeicoccus albus</name>
    <dbReference type="NCBI Taxonomy" id="1280376"/>
    <lineage>
        <taxon>Bacteria</taxon>
        <taxon>Bacillati</taxon>
        <taxon>Actinomycetota</taxon>
        <taxon>Actinomycetes</taxon>
        <taxon>Micrococcales</taxon>
        <taxon>Brevibacteriaceae</taxon>
        <taxon>Spelaeicoccus</taxon>
    </lineage>
</organism>
<accession>A0A7Z0A7W9</accession>
<evidence type="ECO:0000313" key="1">
    <source>
        <dbReference type="EMBL" id="NYI66079.1"/>
    </source>
</evidence>
<gene>
    <name evidence="1" type="ORF">BJY26_000385</name>
</gene>
<protein>
    <submittedName>
        <fullName evidence="1">Uncharacterized protein</fullName>
    </submittedName>
</protein>
<comment type="caution">
    <text evidence="1">The sequence shown here is derived from an EMBL/GenBank/DDBJ whole genome shotgun (WGS) entry which is preliminary data.</text>
</comment>
<proteinExistence type="predicted"/>
<sequence length="30" mass="3286">MHEEAPATLMASRGFSMTPEMSALVLYAGW</sequence>
<dbReference type="AlphaFoldDB" id="A0A7Z0A7W9"/>